<accession>A0ABN1Q4F6</accession>
<dbReference type="RefSeq" id="WP_343952003.1">
    <property type="nucleotide sequence ID" value="NZ_BAAAHQ010000023.1"/>
</dbReference>
<dbReference type="Gene3D" id="3.30.1240.10">
    <property type="match status" value="1"/>
</dbReference>
<keyword evidence="1" id="KW-0378">Hydrolase</keyword>
<reference evidence="1 2" key="1">
    <citation type="journal article" date="2019" name="Int. J. Syst. Evol. Microbiol.">
        <title>The Global Catalogue of Microorganisms (GCM) 10K type strain sequencing project: providing services to taxonomists for standard genome sequencing and annotation.</title>
        <authorList>
            <consortium name="The Broad Institute Genomics Platform"/>
            <consortium name="The Broad Institute Genome Sequencing Center for Infectious Disease"/>
            <person name="Wu L."/>
            <person name="Ma J."/>
        </authorList>
    </citation>
    <scope>NUCLEOTIDE SEQUENCE [LARGE SCALE GENOMIC DNA]</scope>
    <source>
        <strain evidence="1 2">JCM 11136</strain>
    </source>
</reference>
<dbReference type="GO" id="GO:0016787">
    <property type="term" value="F:hydrolase activity"/>
    <property type="evidence" value="ECO:0007669"/>
    <property type="project" value="UniProtKB-KW"/>
</dbReference>
<dbReference type="EMBL" id="BAAAHQ010000023">
    <property type="protein sequence ID" value="GAA0936895.1"/>
    <property type="molecule type" value="Genomic_DNA"/>
</dbReference>
<organism evidence="1 2">
    <name type="scientific">Nonomuraea longicatena</name>
    <dbReference type="NCBI Taxonomy" id="83682"/>
    <lineage>
        <taxon>Bacteria</taxon>
        <taxon>Bacillati</taxon>
        <taxon>Actinomycetota</taxon>
        <taxon>Actinomycetes</taxon>
        <taxon>Streptosporangiales</taxon>
        <taxon>Streptosporangiaceae</taxon>
        <taxon>Nonomuraea</taxon>
    </lineage>
</organism>
<dbReference type="InterPro" id="IPR006379">
    <property type="entry name" value="HAD-SF_hydro_IIB"/>
</dbReference>
<evidence type="ECO:0000313" key="1">
    <source>
        <dbReference type="EMBL" id="GAA0936895.1"/>
    </source>
</evidence>
<dbReference type="Pfam" id="PF08282">
    <property type="entry name" value="Hydrolase_3"/>
    <property type="match status" value="1"/>
</dbReference>
<comment type="caution">
    <text evidence="1">The sequence shown here is derived from an EMBL/GenBank/DDBJ whole genome shotgun (WGS) entry which is preliminary data.</text>
</comment>
<dbReference type="Proteomes" id="UP001501578">
    <property type="component" value="Unassembled WGS sequence"/>
</dbReference>
<gene>
    <name evidence="1" type="ORF">GCM10009560_45870</name>
</gene>
<sequence length="270" mass="28474">MNPAMPRLVATDLDGTIVRGDGTVSERTVAAFERLRRAGTPYVFVTGRPPRLIEEITAFFGHHGTAICSNGALVYDLSGKQVLEEFAIDPEVLAEAAGRLRAAVPGIGIAVEFAGTLAADDHYEPWDWDRGISVQRLPDAELFARPAPKLLGRHPELSADELLALAAPHLSPLVTVYHSNGSRLVEAIATGVSKASALRSYTARLGITPEQVIAFGDMPNDLPMLAWAGTSYGVANGHPDVLAAVDHVIGANDDDGVAEALEALTAGVAL</sequence>
<protein>
    <submittedName>
        <fullName evidence="1">HAD family hydrolase</fullName>
    </submittedName>
</protein>
<keyword evidence="2" id="KW-1185">Reference proteome</keyword>
<dbReference type="InterPro" id="IPR036412">
    <property type="entry name" value="HAD-like_sf"/>
</dbReference>
<dbReference type="InterPro" id="IPR023214">
    <property type="entry name" value="HAD_sf"/>
</dbReference>
<name>A0ABN1Q4F6_9ACTN</name>
<dbReference type="PANTHER" id="PTHR10000:SF8">
    <property type="entry name" value="HAD SUPERFAMILY HYDROLASE-LIKE, TYPE 3"/>
    <property type="match status" value="1"/>
</dbReference>
<dbReference type="PANTHER" id="PTHR10000">
    <property type="entry name" value="PHOSPHOSERINE PHOSPHATASE"/>
    <property type="match status" value="1"/>
</dbReference>
<dbReference type="SUPFAM" id="SSF56784">
    <property type="entry name" value="HAD-like"/>
    <property type="match status" value="1"/>
</dbReference>
<dbReference type="Gene3D" id="3.40.50.1000">
    <property type="entry name" value="HAD superfamily/HAD-like"/>
    <property type="match status" value="1"/>
</dbReference>
<proteinExistence type="predicted"/>
<dbReference type="NCBIfam" id="TIGR01484">
    <property type="entry name" value="HAD-SF-IIB"/>
    <property type="match status" value="1"/>
</dbReference>
<evidence type="ECO:0000313" key="2">
    <source>
        <dbReference type="Proteomes" id="UP001501578"/>
    </source>
</evidence>